<proteinExistence type="predicted"/>
<reference evidence="1" key="2">
    <citation type="journal article" date="2017" name="Genome Biol. Evol.">
        <title>Comparative genomic analysis identifies a Campylobacter clade deficient in selenium metabolism.</title>
        <authorList>
            <person name="Miller W.G."/>
            <person name="Yee E."/>
            <person name="Lopes B.S."/>
            <person name="Chapman M.H."/>
            <person name="Huynh S."/>
            <person name="Bono J.L."/>
            <person name="Parker C.T."/>
            <person name="Strachan N.J.C."/>
            <person name="Forbes K.J."/>
        </authorList>
    </citation>
    <scope>NUCLEOTIDE SEQUENCE [LARGE SCALE GENOMIC DNA]</scope>
    <source>
        <strain evidence="1">RM6137</strain>
    </source>
</reference>
<dbReference type="RefSeq" id="WP_086296943.1">
    <property type="nucleotide sequence ID" value="NZ_CP018789.1"/>
</dbReference>
<dbReference type="KEGG" id="camy:CSUIS_0460"/>
<dbReference type="Proteomes" id="UP001331664">
    <property type="component" value="Unassembled WGS sequence"/>
</dbReference>
<protein>
    <submittedName>
        <fullName evidence="1">Uncharacterized protein</fullName>
    </submittedName>
</protein>
<organism evidence="1 3">
    <name type="scientific">Campylobacter porcelli</name>
    <dbReference type="NCBI Taxonomy" id="1660073"/>
    <lineage>
        <taxon>Bacteria</taxon>
        <taxon>Pseudomonadati</taxon>
        <taxon>Campylobacterota</taxon>
        <taxon>Epsilonproteobacteria</taxon>
        <taxon>Campylobacterales</taxon>
        <taxon>Campylobacteraceae</taxon>
        <taxon>Campylobacter</taxon>
    </lineage>
</organism>
<dbReference type="EMBL" id="CP018789">
    <property type="protein sequence ID" value="ARR00299.1"/>
    <property type="molecule type" value="Genomic_DNA"/>
</dbReference>
<evidence type="ECO:0000313" key="1">
    <source>
        <dbReference type="EMBL" id="ARR00299.1"/>
    </source>
</evidence>
<sequence length="110" mass="13063">MREFNLYLDFYNNKPIEWGVYERGYNLWDNKDYDKKCADKYLFATVCVRNGLIMGFFDVSLSDDDIKISKNDKIMSEICEFFVLKNDKEITKFQGSFIDALEYIKANFKG</sequence>
<keyword evidence="4" id="KW-1185">Reference proteome</keyword>
<name>A0A1X9SW04_9BACT</name>
<gene>
    <name evidence="1" type="ORF">CSUIS_0460</name>
    <name evidence="2" type="ORF">V2I23_07110</name>
</gene>
<reference evidence="2 4" key="3">
    <citation type="submission" date="2024-01" db="EMBL/GenBank/DDBJ databases">
        <title>Campylobacter porcellus sp. nov.</title>
        <authorList>
            <person name="Papic B."/>
            <person name="Gruntar I."/>
        </authorList>
    </citation>
    <scope>NUCLEOTIDE SEQUENCE [LARGE SCALE GENOMIC DNA]</scope>
    <source>
        <strain evidence="2 4">CX2-4855-23</strain>
    </source>
</reference>
<accession>A0A1X9SW04</accession>
<dbReference type="Proteomes" id="UP000194260">
    <property type="component" value="Chromosome"/>
</dbReference>
<dbReference type="EMBL" id="JAZBRD010000012">
    <property type="protein sequence ID" value="MEE3745059.1"/>
    <property type="molecule type" value="Genomic_DNA"/>
</dbReference>
<dbReference type="AlphaFoldDB" id="A0A1X9SW04"/>
<reference evidence="3" key="1">
    <citation type="journal article" date="2017" name="Genome Biol. Evol.">
        <title>Comparative Genomic Analysis Identifies a Campylobacter Clade Deficient in Selenium Metabolism.</title>
        <authorList>
            <person name="Miller W.G."/>
            <person name="Yee E."/>
            <person name="Lopes B.S."/>
            <person name="Chapman M.H."/>
            <person name="Huynh S."/>
            <person name="Bono J.L."/>
            <person name="Parker C.T."/>
            <person name="Strachan N.J.C."/>
            <person name="Forbes K.J."/>
        </authorList>
    </citation>
    <scope>NUCLEOTIDE SEQUENCE [LARGE SCALE GENOMIC DNA]</scope>
    <source>
        <strain evidence="3">RM6137</strain>
    </source>
</reference>
<evidence type="ECO:0000313" key="3">
    <source>
        <dbReference type="Proteomes" id="UP000194260"/>
    </source>
</evidence>
<evidence type="ECO:0000313" key="2">
    <source>
        <dbReference type="EMBL" id="MEE3745059.1"/>
    </source>
</evidence>
<evidence type="ECO:0000313" key="4">
    <source>
        <dbReference type="Proteomes" id="UP001331664"/>
    </source>
</evidence>